<feature type="compositionally biased region" description="Polar residues" evidence="1">
    <location>
        <begin position="104"/>
        <end position="117"/>
    </location>
</feature>
<feature type="compositionally biased region" description="Polar residues" evidence="1">
    <location>
        <begin position="399"/>
        <end position="409"/>
    </location>
</feature>
<organism evidence="2 3">
    <name type="scientific">Lymnaea stagnalis</name>
    <name type="common">Great pond snail</name>
    <name type="synonym">Helix stagnalis</name>
    <dbReference type="NCBI Taxonomy" id="6523"/>
    <lineage>
        <taxon>Eukaryota</taxon>
        <taxon>Metazoa</taxon>
        <taxon>Spiralia</taxon>
        <taxon>Lophotrochozoa</taxon>
        <taxon>Mollusca</taxon>
        <taxon>Gastropoda</taxon>
        <taxon>Heterobranchia</taxon>
        <taxon>Euthyneura</taxon>
        <taxon>Panpulmonata</taxon>
        <taxon>Hygrophila</taxon>
        <taxon>Lymnaeoidea</taxon>
        <taxon>Lymnaeidae</taxon>
        <taxon>Lymnaea</taxon>
    </lineage>
</organism>
<protein>
    <submittedName>
        <fullName evidence="2">Uncharacterized protein</fullName>
    </submittedName>
</protein>
<reference evidence="2 3" key="1">
    <citation type="submission" date="2024-04" db="EMBL/GenBank/DDBJ databases">
        <authorList>
            <consortium name="Genoscope - CEA"/>
            <person name="William W."/>
        </authorList>
    </citation>
    <scope>NUCLEOTIDE SEQUENCE [LARGE SCALE GENOMIC DNA]</scope>
</reference>
<feature type="region of interest" description="Disordered" evidence="1">
    <location>
        <begin position="958"/>
        <end position="992"/>
    </location>
</feature>
<feature type="region of interest" description="Disordered" evidence="1">
    <location>
        <begin position="1120"/>
        <end position="1146"/>
    </location>
</feature>
<feature type="compositionally biased region" description="Low complexity" evidence="1">
    <location>
        <begin position="21"/>
        <end position="37"/>
    </location>
</feature>
<evidence type="ECO:0000256" key="1">
    <source>
        <dbReference type="SAM" id="MobiDB-lite"/>
    </source>
</evidence>
<name>A0AAV2HZD6_LYMST</name>
<accession>A0AAV2HZD6</accession>
<feature type="region of interest" description="Disordered" evidence="1">
    <location>
        <begin position="892"/>
        <end position="937"/>
    </location>
</feature>
<feature type="region of interest" description="Disordered" evidence="1">
    <location>
        <begin position="618"/>
        <end position="640"/>
    </location>
</feature>
<dbReference type="EMBL" id="CAXITT010000318">
    <property type="protein sequence ID" value="CAL1538911.1"/>
    <property type="molecule type" value="Genomic_DNA"/>
</dbReference>
<feature type="region of interest" description="Disordered" evidence="1">
    <location>
        <begin position="751"/>
        <end position="793"/>
    </location>
</feature>
<proteinExistence type="predicted"/>
<feature type="compositionally biased region" description="Low complexity" evidence="1">
    <location>
        <begin position="782"/>
        <end position="791"/>
    </location>
</feature>
<feature type="region of interest" description="Disordered" evidence="1">
    <location>
        <begin position="805"/>
        <end position="826"/>
    </location>
</feature>
<comment type="caution">
    <text evidence="2">The sequence shown here is derived from an EMBL/GenBank/DDBJ whole genome shotgun (WGS) entry which is preliminary data.</text>
</comment>
<feature type="region of interest" description="Disordered" evidence="1">
    <location>
        <begin position="261"/>
        <end position="283"/>
    </location>
</feature>
<evidence type="ECO:0000313" key="2">
    <source>
        <dbReference type="EMBL" id="CAL1538911.1"/>
    </source>
</evidence>
<feature type="region of interest" description="Disordered" evidence="1">
    <location>
        <begin position="689"/>
        <end position="712"/>
    </location>
</feature>
<feature type="region of interest" description="Disordered" evidence="1">
    <location>
        <begin position="1"/>
        <end position="167"/>
    </location>
</feature>
<feature type="compositionally biased region" description="Low complexity" evidence="1">
    <location>
        <begin position="1120"/>
        <end position="1131"/>
    </location>
</feature>
<evidence type="ECO:0000313" key="3">
    <source>
        <dbReference type="Proteomes" id="UP001497497"/>
    </source>
</evidence>
<keyword evidence="3" id="KW-1185">Reference proteome</keyword>
<feature type="region of interest" description="Disordered" evidence="1">
    <location>
        <begin position="379"/>
        <end position="413"/>
    </location>
</feature>
<gene>
    <name evidence="2" type="ORF">GSLYS_00012732001</name>
</gene>
<sequence>MERGRVVYYAKTKTSKVLTPSSTKRQQTSSSSSSSSTVDSEPQAPLAAGESDILAPARPAPHMPDQHGSTTRKAWRPVRGERGPDLPSSTFENGADPTARSKVEQGSTTLPNGNGASKTKCGDLSPSSPTTERRIVQGPVLTAPPATKERNPNKMIQKPGPGKITKDDRAATKNVNVTQAGRKNSSKDFTHDFQAVTTVTRSPGGYTKQTVITNMPPSLMFQNDNVFPTMYIGNGPTLNSSLSIKDLPSEDPAMPLRNVRDKKQQGVKSRVGSDKGVSGLHSDPRVTSVIEDTIGGEVSCNNLTESVVTLDQNSTVLEWTIDENNAIICRKVSIKSNTRPEIEYLDKSNSSCDSKYESISSGSLPSLVSDNKFDPRFSSHEHKYFDPESSIGRNDRLHQQSASSEQVSHAPSDECASWIHNSQSASDLEPADPTSPRMRLKRNSLRLATQGFVSMSDLTDSLECVQLVSRERDEAQSAVSKFSDDVDHDSSSSSEEFLDAVLEHDTGTHNGIVLSGDVLYSSNGQIFTFFEQLDALRPKPVNKSCDDDGDNTRQQEGHEVSVETSTQASVLSNLEANALSCPDISTPVPNGNSFRNNVKRASFKLATASASDLSSANEVSRDDIDGPIAMPSTNVKHRNSSEKLKYLHATSNRTDGEENEVSGTLKRRSYILATTESLTDLPCEVEKPDVVDSSPLSKRSVRTGSVRAESFDSGKCRTTPLFARRGSVSSSQLNSSFGSFYSCQSLDFAKPKPSPKGGRLGESRIKDGSPASRVRLREGSHDMSSSDGSESVNTSLYYSASDTSFRTPDIGGSQRPRVDSTSSRRSPLFWRKPAASLSDDLLKGSNKRSAKIHSHSHIPLFAGKGQRSLKRLNTVFQCYGCGFDYGHPSVTQRKNTRERRTESAKNTFVPTPNMPVTKPSGRLSDNRTRCNTVPSLSERSRQLDLQFLDRGDPLTYGTGLDISPVSPCSIDSDSDEWESTPRSPPALGRPKRKVYAGFDSQPLPMDSFMSDSSSVYTDCGGSWSSRATSRSAEMEKSYHERGSAENLSANMRSVSAMAPGTATPTRQMSQETLLEFLRYGDKQHAVGENNHNVYVSRGNSHANDKVKDTFEGKTFSNESLNSNLSTVTTTSSHHHGNTGNSHDDVTKVPAECTRQNNHKKQNVEKRTNELPQDCGAQDRKSWAFDFRFRDSHEFLSNAWSDDDSKLHRPLKGSSSATIPKSKFQPKRRYFSTKDILDLIMTSERKGNGRSISTTSLEKHAQKVCRVILCCNDMEGPIPVRQFHY</sequence>
<feature type="compositionally biased region" description="Basic and acidic residues" evidence="1">
    <location>
        <begin position="544"/>
        <end position="561"/>
    </location>
</feature>
<dbReference type="Proteomes" id="UP001497497">
    <property type="component" value="Unassembled WGS sequence"/>
</dbReference>
<feature type="region of interest" description="Disordered" evidence="1">
    <location>
        <begin position="540"/>
        <end position="566"/>
    </location>
</feature>